<dbReference type="KEGG" id="ptt:VY86_11090"/>
<keyword evidence="1" id="KW-0732">Signal</keyword>
<keyword evidence="4" id="KW-1185">Reference proteome</keyword>
<dbReference type="SMART" id="SM00047">
    <property type="entry name" value="LYZ2"/>
    <property type="match status" value="1"/>
</dbReference>
<evidence type="ECO:0000259" key="2">
    <source>
        <dbReference type="SMART" id="SM00047"/>
    </source>
</evidence>
<feature type="domain" description="Mannosyl-glycoprotein endo-beta-N-acetylglucosamidase-like" evidence="2">
    <location>
        <begin position="108"/>
        <end position="236"/>
    </location>
</feature>
<dbReference type="PANTHER" id="PTHR40572">
    <property type="entry name" value="PROTEIN BAX"/>
    <property type="match status" value="1"/>
</dbReference>
<accession>A0A0F7LMK9</accession>
<protein>
    <submittedName>
        <fullName evidence="3">Protein bax</fullName>
    </submittedName>
</protein>
<organism evidence="3 4">
    <name type="scientific">Photorhabdus thracensis</name>
    <dbReference type="NCBI Taxonomy" id="230089"/>
    <lineage>
        <taxon>Bacteria</taxon>
        <taxon>Pseudomonadati</taxon>
        <taxon>Pseudomonadota</taxon>
        <taxon>Gammaproteobacteria</taxon>
        <taxon>Enterobacterales</taxon>
        <taxon>Morganellaceae</taxon>
        <taxon>Photorhabdus</taxon>
    </lineage>
</organism>
<feature type="signal peptide" evidence="1">
    <location>
        <begin position="1"/>
        <end position="26"/>
    </location>
</feature>
<evidence type="ECO:0000256" key="1">
    <source>
        <dbReference type="SAM" id="SignalP"/>
    </source>
</evidence>
<sequence length="266" mass="30195">MPSQTTRTTAIFAFFISLLFSAFSHASTSTAKSMEYSHNGTQSNLPDLRKYPSGIPRKKAFLNVVVPVIDKHNQRIMQERKWLLEHQKAKRWSTQDIRLLQRICKNYNVSCSSSPKKVNWNKLLSRVDIIPTHFVATQAATESGWGTSKLAQQNNNLFGMRCGNSCKKTQGKIKGYSAYPTINDSVEAYMRNMNTHNAYESLRVSRAKQRNSQESLNTSKLIDNLEGYSQLGSTYNSYLHKVFNNNKGLITQAQEFAKNDHTEGAK</sequence>
<dbReference type="PATRIC" id="fig|230089.6.peg.2459"/>
<dbReference type="InterPro" id="IPR053195">
    <property type="entry name" value="Bax-like"/>
</dbReference>
<dbReference type="EMBL" id="CP011104">
    <property type="protein sequence ID" value="AKH63795.1"/>
    <property type="molecule type" value="Genomic_DNA"/>
</dbReference>
<dbReference type="Gene3D" id="1.10.530.10">
    <property type="match status" value="1"/>
</dbReference>
<dbReference type="InterPro" id="IPR002901">
    <property type="entry name" value="MGlyc_endo_b_GlcNAc-like_dom"/>
</dbReference>
<dbReference type="PANTHER" id="PTHR40572:SF1">
    <property type="entry name" value="PROTEIN BAX"/>
    <property type="match status" value="1"/>
</dbReference>
<evidence type="ECO:0000313" key="3">
    <source>
        <dbReference type="EMBL" id="AKH63795.1"/>
    </source>
</evidence>
<dbReference type="GO" id="GO:0004040">
    <property type="term" value="F:amidase activity"/>
    <property type="evidence" value="ECO:0007669"/>
    <property type="project" value="InterPro"/>
</dbReference>
<dbReference type="RefSeq" id="WP_046974984.1">
    <property type="nucleotide sequence ID" value="NZ_CAWQPG010000110.1"/>
</dbReference>
<name>A0A0F7LMK9_9GAMM</name>
<reference evidence="3 4" key="1">
    <citation type="journal article" date="2015" name="J. Biotechnol.">
        <title>Complete genome sequence of Photorhabdus temperata subsp. thracensis 39-8(T), an entomopathogenic bacterium for the improved commercial bioinsecticide.</title>
        <authorList>
            <person name="Kwak Y."/>
            <person name="Shin J.H."/>
        </authorList>
    </citation>
    <scope>NUCLEOTIDE SEQUENCE [LARGE SCALE GENOMIC DNA]</scope>
    <source>
        <strain evidence="3 4">DSM 15199</strain>
    </source>
</reference>
<dbReference type="Proteomes" id="UP000034866">
    <property type="component" value="Chromosome"/>
</dbReference>
<evidence type="ECO:0000313" key="4">
    <source>
        <dbReference type="Proteomes" id="UP000034866"/>
    </source>
</evidence>
<dbReference type="STRING" id="230089.VY86_11090"/>
<proteinExistence type="predicted"/>
<reference evidence="4" key="2">
    <citation type="submission" date="2015-03" db="EMBL/GenBank/DDBJ databases">
        <title>Genome sequence of Azospirillum thiophilum strain DSM 21654T.</title>
        <authorList>
            <person name="Kwak Y."/>
            <person name="Shin J.-H."/>
        </authorList>
    </citation>
    <scope>NUCLEOTIDE SEQUENCE [LARGE SCALE GENOMIC DNA]</scope>
    <source>
        <strain evidence="4">DSM 15199</strain>
    </source>
</reference>
<gene>
    <name evidence="3" type="ORF">VY86_11090</name>
</gene>
<feature type="chain" id="PRO_5005181875" evidence="1">
    <location>
        <begin position="27"/>
        <end position="266"/>
    </location>
</feature>
<dbReference type="AlphaFoldDB" id="A0A0F7LMK9"/>
<dbReference type="NCBIfam" id="NF007681">
    <property type="entry name" value="PRK10356.1"/>
    <property type="match status" value="1"/>
</dbReference>
<dbReference type="Pfam" id="PF01832">
    <property type="entry name" value="Glucosaminidase"/>
    <property type="match status" value="1"/>
</dbReference>
<dbReference type="OrthoDB" id="9788155at2"/>